<protein>
    <recommendedName>
        <fullName evidence="4">GIY-YIG domain-containing protein</fullName>
    </recommendedName>
</protein>
<dbReference type="OrthoDB" id="5866159at2759"/>
<feature type="region of interest" description="Disordered" evidence="1">
    <location>
        <begin position="71"/>
        <end position="91"/>
    </location>
</feature>
<dbReference type="Gene3D" id="3.40.1440.10">
    <property type="entry name" value="GIY-YIG endonuclease"/>
    <property type="match status" value="1"/>
</dbReference>
<organism evidence="2 3">
    <name type="scientific">Ancylostoma ceylanicum</name>
    <dbReference type="NCBI Taxonomy" id="53326"/>
    <lineage>
        <taxon>Eukaryota</taxon>
        <taxon>Metazoa</taxon>
        <taxon>Ecdysozoa</taxon>
        <taxon>Nematoda</taxon>
        <taxon>Chromadorea</taxon>
        <taxon>Rhabditida</taxon>
        <taxon>Rhabditina</taxon>
        <taxon>Rhabditomorpha</taxon>
        <taxon>Strongyloidea</taxon>
        <taxon>Ancylostomatidae</taxon>
        <taxon>Ancylostomatinae</taxon>
        <taxon>Ancylostoma</taxon>
    </lineage>
</organism>
<gene>
    <name evidence="2" type="primary">Acey_s0631.g870</name>
    <name evidence="2" type="ORF">Y032_0631g870</name>
</gene>
<dbReference type="SUPFAM" id="SSF82771">
    <property type="entry name" value="GIY-YIG endonuclease"/>
    <property type="match status" value="1"/>
</dbReference>
<proteinExistence type="predicted"/>
<dbReference type="AlphaFoldDB" id="A0A016WJU9"/>
<evidence type="ECO:0000256" key="1">
    <source>
        <dbReference type="SAM" id="MobiDB-lite"/>
    </source>
</evidence>
<evidence type="ECO:0000313" key="3">
    <source>
        <dbReference type="Proteomes" id="UP000024635"/>
    </source>
</evidence>
<accession>A0A016WJU9</accession>
<comment type="caution">
    <text evidence="2">The sequence shown here is derived from an EMBL/GenBank/DDBJ whole genome shotgun (WGS) entry which is preliminary data.</text>
</comment>
<name>A0A016WJU9_9BILA</name>
<evidence type="ECO:0000313" key="2">
    <source>
        <dbReference type="EMBL" id="EYC40069.1"/>
    </source>
</evidence>
<sequence>MKDLLTSTRVYESKCLETDGRYCIGEKICDLRGTVYMIKCDGCGETYIGETMKPLRKRLDEHRRALANPASYPKESFPRHRTLKHTNEPPPTFTVRVLHRHLTRTLERKIMEAREIRRNGPEINTKEELKDVLGLIS</sequence>
<dbReference type="EMBL" id="JARK01000231">
    <property type="protein sequence ID" value="EYC40069.1"/>
    <property type="molecule type" value="Genomic_DNA"/>
</dbReference>
<dbReference type="Proteomes" id="UP000024635">
    <property type="component" value="Unassembled WGS sequence"/>
</dbReference>
<dbReference type="InterPro" id="IPR035901">
    <property type="entry name" value="GIY-YIG_endonuc_sf"/>
</dbReference>
<evidence type="ECO:0008006" key="4">
    <source>
        <dbReference type="Google" id="ProtNLM"/>
    </source>
</evidence>
<keyword evidence="3" id="KW-1185">Reference proteome</keyword>
<reference evidence="3" key="1">
    <citation type="journal article" date="2015" name="Nat. Genet.">
        <title>The genome and transcriptome of the zoonotic hookworm Ancylostoma ceylanicum identify infection-specific gene families.</title>
        <authorList>
            <person name="Schwarz E.M."/>
            <person name="Hu Y."/>
            <person name="Antoshechkin I."/>
            <person name="Miller M.M."/>
            <person name="Sternberg P.W."/>
            <person name="Aroian R.V."/>
        </authorList>
    </citation>
    <scope>NUCLEOTIDE SEQUENCE</scope>
    <source>
        <strain evidence="3">HY135</strain>
    </source>
</reference>